<dbReference type="EMBL" id="JAUHMF010000010">
    <property type="protein sequence ID" value="MDT8899507.1"/>
    <property type="molecule type" value="Genomic_DNA"/>
</dbReference>
<evidence type="ECO:0000259" key="2">
    <source>
        <dbReference type="SMART" id="SM00858"/>
    </source>
</evidence>
<dbReference type="CDD" id="cd11614">
    <property type="entry name" value="SAF_CpaB_FlgA_like"/>
    <property type="match status" value="1"/>
</dbReference>
<feature type="domain" description="SAF" evidence="2">
    <location>
        <begin position="36"/>
        <end position="100"/>
    </location>
</feature>
<name>A0ABU3NTN8_9CHLR</name>
<organism evidence="3 4">
    <name type="scientific">Thermanaerothrix solaris</name>
    <dbReference type="NCBI Taxonomy" id="3058434"/>
    <lineage>
        <taxon>Bacteria</taxon>
        <taxon>Bacillati</taxon>
        <taxon>Chloroflexota</taxon>
        <taxon>Anaerolineae</taxon>
        <taxon>Anaerolineales</taxon>
        <taxon>Anaerolineaceae</taxon>
        <taxon>Thermanaerothrix</taxon>
    </lineage>
</organism>
<dbReference type="InterPro" id="IPR013974">
    <property type="entry name" value="SAF"/>
</dbReference>
<dbReference type="Pfam" id="PF08666">
    <property type="entry name" value="SAF"/>
    <property type="match status" value="1"/>
</dbReference>
<reference evidence="3 4" key="1">
    <citation type="submission" date="2023-07" db="EMBL/GenBank/DDBJ databases">
        <title>Novel species of Thermanaerothrix with wide hydrolytic capabilities.</title>
        <authorList>
            <person name="Zayulina K.S."/>
            <person name="Podosokorskaya O.A."/>
            <person name="Elcheninov A.G."/>
        </authorList>
    </citation>
    <scope>NUCLEOTIDE SEQUENCE [LARGE SCALE GENOMIC DNA]</scope>
    <source>
        <strain evidence="3 4">4228-RoL</strain>
        <plasmid evidence="3">p4228-RoL</plasmid>
    </source>
</reference>
<dbReference type="Proteomes" id="UP001254165">
    <property type="component" value="Unassembled WGS sequence"/>
</dbReference>
<gene>
    <name evidence="3" type="ORF">QYE77_14680</name>
</gene>
<feature type="transmembrane region" description="Helical" evidence="1">
    <location>
        <begin position="7"/>
        <end position="27"/>
    </location>
</feature>
<accession>A0ABU3NTN8</accession>
<dbReference type="RefSeq" id="WP_315626290.1">
    <property type="nucleotide sequence ID" value="NZ_JAUHMF010000010.1"/>
</dbReference>
<protein>
    <submittedName>
        <fullName evidence="3">SAF domain-containing protein</fullName>
    </submittedName>
</protein>
<keyword evidence="3" id="KW-0614">Plasmid</keyword>
<sequence length="315" mass="34088">MKRLGNFSVVIISVAVFLVAFVILLLWGSAQRPPTITVLVAARDLSIGDVVDASSVTQKVIVKDENADLYLLAEEAEKVYGAVVSLPFRKGQPIYRSAVMAVTDGQNRLSVLLSAYPDGVLFTIPLDLPNVYAPEAETFVPGDLVGVTVVIASRPQEKPTPMPENMLYGAYVPGVVPTLGPIMEPTPTPEKSEREKALDRVYPPFSKDLFPNGVRVIAVQGIMPATTGMEDGSNSDQQTSVISYQTPQPKLIVLVPHDQVEPLALALQQGYVYVTLLAKGQPETGGFSYWDLEEMIKKDRERLLPTPTPTPGAGS</sequence>
<keyword evidence="1" id="KW-0472">Membrane</keyword>
<keyword evidence="4" id="KW-1185">Reference proteome</keyword>
<evidence type="ECO:0000313" key="3">
    <source>
        <dbReference type="EMBL" id="MDT8899507.1"/>
    </source>
</evidence>
<keyword evidence="1" id="KW-1133">Transmembrane helix</keyword>
<evidence type="ECO:0000313" key="4">
    <source>
        <dbReference type="Proteomes" id="UP001254165"/>
    </source>
</evidence>
<dbReference type="SMART" id="SM00858">
    <property type="entry name" value="SAF"/>
    <property type="match status" value="1"/>
</dbReference>
<evidence type="ECO:0000256" key="1">
    <source>
        <dbReference type="SAM" id="Phobius"/>
    </source>
</evidence>
<keyword evidence="1" id="KW-0812">Transmembrane</keyword>
<proteinExistence type="predicted"/>
<geneLocation type="plasmid" evidence="3">
    <name>p4228-RoL</name>
</geneLocation>
<comment type="caution">
    <text evidence="3">The sequence shown here is derived from an EMBL/GenBank/DDBJ whole genome shotgun (WGS) entry which is preliminary data.</text>
</comment>